<proteinExistence type="predicted"/>
<evidence type="ECO:0000256" key="2">
    <source>
        <dbReference type="SAM" id="Phobius"/>
    </source>
</evidence>
<keyword evidence="2" id="KW-0812">Transmembrane</keyword>
<reference evidence="3 4" key="1">
    <citation type="submission" date="2018-06" db="EMBL/GenBank/DDBJ databases">
        <title>Genomic Encyclopedia of Archaeal and Bacterial Type Strains, Phase II (KMG-II): from individual species to whole genera.</title>
        <authorList>
            <person name="Goeker M."/>
        </authorList>
    </citation>
    <scope>NUCLEOTIDE SEQUENCE [LARGE SCALE GENOMIC DNA]</scope>
    <source>
        <strain evidence="3 4">DSM 12408</strain>
    </source>
</reference>
<dbReference type="EMBL" id="QLLQ01000012">
    <property type="protein sequence ID" value="RAJ21137.1"/>
    <property type="molecule type" value="Genomic_DNA"/>
</dbReference>
<sequence>MNDIDTILSDNYTQLDKLKLELQQIAGLRDRIQDLKDSNEKLPEEFQRKFQLIIEHATQYNESLGSSVRLFVDGNNDLLVKNINEIKKNVSQLQEINIDFRSEITRLSDIDLESHFNNHQGKLSEVFISVNGINGVIASISQNINKIFQNFGDIEQTLSKNQKDITKKFDSLTEEQKSSAKELLNKLKESDDMLNSIISQNNLLNKRVEFNKKLSFGIIAFVIIAIVILLIKI</sequence>
<name>A0A1A7QQD7_9FLAO</name>
<keyword evidence="2" id="KW-0472">Membrane</keyword>
<evidence type="ECO:0000313" key="4">
    <source>
        <dbReference type="Proteomes" id="UP000248987"/>
    </source>
</evidence>
<feature type="transmembrane region" description="Helical" evidence="2">
    <location>
        <begin position="214"/>
        <end position="231"/>
    </location>
</feature>
<evidence type="ECO:0000313" key="3">
    <source>
        <dbReference type="EMBL" id="RAJ21137.1"/>
    </source>
</evidence>
<dbReference type="AlphaFoldDB" id="A0A1A7QQD7"/>
<organism evidence="3 4">
    <name type="scientific">Gelidibacter algens</name>
    <dbReference type="NCBI Taxonomy" id="49280"/>
    <lineage>
        <taxon>Bacteria</taxon>
        <taxon>Pseudomonadati</taxon>
        <taxon>Bacteroidota</taxon>
        <taxon>Flavobacteriia</taxon>
        <taxon>Flavobacteriales</taxon>
        <taxon>Flavobacteriaceae</taxon>
        <taxon>Gelidibacter</taxon>
    </lineage>
</organism>
<dbReference type="OrthoDB" id="10009241at2"/>
<keyword evidence="2" id="KW-1133">Transmembrane helix</keyword>
<protein>
    <submittedName>
        <fullName evidence="3">Uncharacterized protein</fullName>
    </submittedName>
</protein>
<comment type="caution">
    <text evidence="3">The sequence shown here is derived from an EMBL/GenBank/DDBJ whole genome shotgun (WGS) entry which is preliminary data.</text>
</comment>
<feature type="coiled-coil region" evidence="1">
    <location>
        <begin position="76"/>
        <end position="103"/>
    </location>
</feature>
<dbReference type="RefSeq" id="WP_066438573.1">
    <property type="nucleotide sequence ID" value="NZ_LZRN01000065.1"/>
</dbReference>
<dbReference type="Proteomes" id="UP000248987">
    <property type="component" value="Unassembled WGS sequence"/>
</dbReference>
<keyword evidence="4" id="KW-1185">Reference proteome</keyword>
<accession>A0A1A7QQD7</accession>
<keyword evidence="1" id="KW-0175">Coiled coil</keyword>
<evidence type="ECO:0000256" key="1">
    <source>
        <dbReference type="SAM" id="Coils"/>
    </source>
</evidence>
<gene>
    <name evidence="3" type="ORF">LX77_02891</name>
</gene>
<feature type="coiled-coil region" evidence="1">
    <location>
        <begin position="18"/>
        <end position="45"/>
    </location>
</feature>